<gene>
    <name evidence="10" type="primary">glyS</name>
    <name evidence="12" type="ORF">FD16_GL000304</name>
</gene>
<keyword evidence="6 10" id="KW-0067">ATP-binding</keyword>
<keyword evidence="5 10" id="KW-0547">Nucleotide-binding</keyword>
<dbReference type="RefSeq" id="WP_010622225.1">
    <property type="nucleotide sequence ID" value="NZ_AZGF01000011.1"/>
</dbReference>
<comment type="caution">
    <text evidence="12">The sequence shown here is derived from an EMBL/GenBank/DDBJ whole genome shotgun (WGS) entry which is preliminary data.</text>
</comment>
<evidence type="ECO:0000256" key="4">
    <source>
        <dbReference type="ARBA" id="ARBA00022598"/>
    </source>
</evidence>
<dbReference type="EMBL" id="AZGF01000011">
    <property type="protein sequence ID" value="KRM12092.1"/>
    <property type="molecule type" value="Genomic_DNA"/>
</dbReference>
<dbReference type="PANTHER" id="PTHR30075">
    <property type="entry name" value="GLYCYL-TRNA SYNTHETASE"/>
    <property type="match status" value="1"/>
</dbReference>
<dbReference type="InterPro" id="IPR008909">
    <property type="entry name" value="DALR_anticod-bd"/>
</dbReference>
<evidence type="ECO:0000313" key="13">
    <source>
        <dbReference type="Proteomes" id="UP000051820"/>
    </source>
</evidence>
<name>A0A0R1WD86_9LACO</name>
<evidence type="ECO:0000256" key="9">
    <source>
        <dbReference type="ARBA" id="ARBA00047937"/>
    </source>
</evidence>
<evidence type="ECO:0000256" key="6">
    <source>
        <dbReference type="ARBA" id="ARBA00022840"/>
    </source>
</evidence>
<dbReference type="GO" id="GO:0004820">
    <property type="term" value="F:glycine-tRNA ligase activity"/>
    <property type="evidence" value="ECO:0007669"/>
    <property type="project" value="UniProtKB-UniRule"/>
</dbReference>
<dbReference type="SUPFAM" id="SSF109604">
    <property type="entry name" value="HD-domain/PDEase-like"/>
    <property type="match status" value="1"/>
</dbReference>
<dbReference type="GO" id="GO:0004814">
    <property type="term" value="F:arginine-tRNA ligase activity"/>
    <property type="evidence" value="ECO:0007669"/>
    <property type="project" value="InterPro"/>
</dbReference>
<dbReference type="GO" id="GO:0005829">
    <property type="term" value="C:cytosol"/>
    <property type="evidence" value="ECO:0007669"/>
    <property type="project" value="TreeGrafter"/>
</dbReference>
<keyword evidence="7 10" id="KW-0648">Protein biosynthesis</keyword>
<dbReference type="STRING" id="1423807.FD16_GL000304"/>
<reference evidence="12 13" key="1">
    <citation type="journal article" date="2015" name="Genome Announc.">
        <title>Expanding the biotechnology potential of lactobacilli through comparative genomics of 213 strains and associated genera.</title>
        <authorList>
            <person name="Sun Z."/>
            <person name="Harris H.M."/>
            <person name="McCann A."/>
            <person name="Guo C."/>
            <person name="Argimon S."/>
            <person name="Zhang W."/>
            <person name="Yang X."/>
            <person name="Jeffery I.B."/>
            <person name="Cooney J.C."/>
            <person name="Kagawa T.F."/>
            <person name="Liu W."/>
            <person name="Song Y."/>
            <person name="Salvetti E."/>
            <person name="Wrobel A."/>
            <person name="Rasinkangas P."/>
            <person name="Parkhill J."/>
            <person name="Rea M.C."/>
            <person name="O'Sullivan O."/>
            <person name="Ritari J."/>
            <person name="Douillard F.P."/>
            <person name="Paul Ross R."/>
            <person name="Yang R."/>
            <person name="Briner A.E."/>
            <person name="Felis G.E."/>
            <person name="de Vos W.M."/>
            <person name="Barrangou R."/>
            <person name="Klaenhammer T.R."/>
            <person name="Caufield P.W."/>
            <person name="Cui Y."/>
            <person name="Zhang H."/>
            <person name="O'Toole P.W."/>
        </authorList>
    </citation>
    <scope>NUCLEOTIDE SEQUENCE [LARGE SCALE GENOMIC DNA]</scope>
    <source>
        <strain evidence="12 13">DSM 5007</strain>
    </source>
</reference>
<protein>
    <recommendedName>
        <fullName evidence="10">Glycine--tRNA ligase beta subunit</fullName>
        <ecNumber evidence="10">6.1.1.14</ecNumber>
    </recommendedName>
    <alternativeName>
        <fullName evidence="10">Glycyl-tRNA synthetase beta subunit</fullName>
        <shortName evidence="10">GlyRS</shortName>
    </alternativeName>
</protein>
<dbReference type="GO" id="GO:0006420">
    <property type="term" value="P:arginyl-tRNA aminoacylation"/>
    <property type="evidence" value="ECO:0007669"/>
    <property type="project" value="InterPro"/>
</dbReference>
<evidence type="ECO:0000256" key="7">
    <source>
        <dbReference type="ARBA" id="ARBA00022917"/>
    </source>
</evidence>
<evidence type="ECO:0000256" key="3">
    <source>
        <dbReference type="ARBA" id="ARBA00022490"/>
    </source>
</evidence>
<evidence type="ECO:0000256" key="10">
    <source>
        <dbReference type="HAMAP-Rule" id="MF_00255"/>
    </source>
</evidence>
<evidence type="ECO:0000256" key="5">
    <source>
        <dbReference type="ARBA" id="ARBA00022741"/>
    </source>
</evidence>
<dbReference type="Pfam" id="PF02092">
    <property type="entry name" value="tRNA_synt_2f"/>
    <property type="match status" value="1"/>
</dbReference>
<dbReference type="GO" id="GO:0006426">
    <property type="term" value="P:glycyl-tRNA aminoacylation"/>
    <property type="evidence" value="ECO:0007669"/>
    <property type="project" value="UniProtKB-UniRule"/>
</dbReference>
<dbReference type="PANTHER" id="PTHR30075:SF2">
    <property type="entry name" value="GLYCINE--TRNA LIGASE, CHLOROPLASTIC_MITOCHONDRIAL 2"/>
    <property type="match status" value="1"/>
</dbReference>
<dbReference type="Pfam" id="PF05746">
    <property type="entry name" value="DALR_1"/>
    <property type="match status" value="1"/>
</dbReference>
<evidence type="ECO:0000259" key="11">
    <source>
        <dbReference type="Pfam" id="PF05746"/>
    </source>
</evidence>
<keyword evidence="4 10" id="KW-0436">Ligase</keyword>
<dbReference type="Proteomes" id="UP000051820">
    <property type="component" value="Unassembled WGS sequence"/>
</dbReference>
<feature type="domain" description="DALR anticodon binding" evidence="11">
    <location>
        <begin position="586"/>
        <end position="680"/>
    </location>
</feature>
<dbReference type="PROSITE" id="PS50861">
    <property type="entry name" value="AA_TRNA_LIGASE_II_GLYAB"/>
    <property type="match status" value="1"/>
</dbReference>
<keyword evidence="3 10" id="KW-0963">Cytoplasm</keyword>
<dbReference type="OrthoDB" id="9775440at2"/>
<dbReference type="InterPro" id="IPR006194">
    <property type="entry name" value="Gly-tRNA-synth_heterodimer"/>
</dbReference>
<keyword evidence="8 10" id="KW-0030">Aminoacyl-tRNA synthetase</keyword>
<dbReference type="PRINTS" id="PR01045">
    <property type="entry name" value="TRNASYNTHGB"/>
</dbReference>
<dbReference type="EC" id="6.1.1.14" evidence="10"/>
<evidence type="ECO:0000256" key="2">
    <source>
        <dbReference type="ARBA" id="ARBA00008226"/>
    </source>
</evidence>
<dbReference type="HAMAP" id="MF_00255">
    <property type="entry name" value="Gly_tRNA_synth_beta"/>
    <property type="match status" value="1"/>
</dbReference>
<comment type="subcellular location">
    <subcellularLocation>
        <location evidence="1 10">Cytoplasm</location>
    </subcellularLocation>
</comment>
<dbReference type="InterPro" id="IPR015944">
    <property type="entry name" value="Gly-tRNA-synth_bsu"/>
</dbReference>
<comment type="similarity">
    <text evidence="2 10">Belongs to the class-II aminoacyl-tRNA synthetase family.</text>
</comment>
<dbReference type="NCBIfam" id="TIGR00211">
    <property type="entry name" value="glyS"/>
    <property type="match status" value="1"/>
</dbReference>
<keyword evidence="13" id="KW-1185">Reference proteome</keyword>
<dbReference type="AlphaFoldDB" id="A0A0R1WD86"/>
<proteinExistence type="inferred from homology"/>
<comment type="subunit">
    <text evidence="10">Tetramer of two alpha and two beta subunits.</text>
</comment>
<accession>A0A0R1WD86</accession>
<organism evidence="12 13">
    <name type="scientific">Paucilactobacillus suebicus DSM 5007 = KCTC 3549</name>
    <dbReference type="NCBI Taxonomy" id="1423807"/>
    <lineage>
        <taxon>Bacteria</taxon>
        <taxon>Bacillati</taxon>
        <taxon>Bacillota</taxon>
        <taxon>Bacilli</taxon>
        <taxon>Lactobacillales</taxon>
        <taxon>Lactobacillaceae</taxon>
        <taxon>Paucilactobacillus</taxon>
    </lineage>
</organism>
<sequence length="692" mass="78035">MSHSFLLEIGVEEMPAHVVTPSIQQLTQRVTKYLKEQSISFDQIKPFATPRRLALLLTGVADKQPDIDTEVKGPAKKIAQDADGNWTKAAMGFTRGQGLTVDDITFKDIKGTEYVYVEKHIAGKEVADVLTGLKDIIMAMNFPTMMKWSTNKFEFVRPIKWLVALLDSQVVPFSILNVETGNQTSGHRFLGGDITLDEATDYEDALTKEFVIADQKKRKQLIKEQIDSIAQQNNWEIAIDEDLLEEVNNLVEWPTAFSGHFDEKYLELPDEVLITSMKDHQRFFYARDGEGKLLPNFISVRNGNKDFIDNVIRGNERVLTARLEDARFFYQEDQQVTIDQYVDRLKNVSFHDKISSMYDKMQRVSVLGQMIGTSLHLSDDELNQLKRASQIYKFDLTSGMVGEFAELQGIMGEKYALLQGEPANVATAIREHYMPISADGALPATTIGSVLAVADKLDSIISFFAVDMIPSGSNDPYALRRQAFGIVRIIDDKQWHLSLLNIASEFAVQLAKNDVRPSFDITHNSSEVSDFIKGRLHQLFNGRKVRHDVIDAVLGSSQTDVENIIEAVDAINKHLAEDSFKDSVEALTRVMRIAKKGEFDNQELSVDTQLFENPSEKKLYDSVSELDDNFEKQTVSQQLDGLLSLEPVISAYFDENMIMADNEAVKTNRLQQLSILSKLILKVGNLDELIVK</sequence>
<dbReference type="eggNOG" id="COG0751">
    <property type="taxonomic scope" value="Bacteria"/>
</dbReference>
<comment type="catalytic activity">
    <reaction evidence="9 10">
        <text>tRNA(Gly) + glycine + ATP = glycyl-tRNA(Gly) + AMP + diphosphate</text>
        <dbReference type="Rhea" id="RHEA:16013"/>
        <dbReference type="Rhea" id="RHEA-COMP:9664"/>
        <dbReference type="Rhea" id="RHEA-COMP:9683"/>
        <dbReference type="ChEBI" id="CHEBI:30616"/>
        <dbReference type="ChEBI" id="CHEBI:33019"/>
        <dbReference type="ChEBI" id="CHEBI:57305"/>
        <dbReference type="ChEBI" id="CHEBI:78442"/>
        <dbReference type="ChEBI" id="CHEBI:78522"/>
        <dbReference type="ChEBI" id="CHEBI:456215"/>
        <dbReference type="EC" id="6.1.1.14"/>
    </reaction>
</comment>
<dbReference type="PATRIC" id="fig|1423807.3.peg.307"/>
<evidence type="ECO:0000256" key="1">
    <source>
        <dbReference type="ARBA" id="ARBA00004496"/>
    </source>
</evidence>
<dbReference type="GO" id="GO:0005524">
    <property type="term" value="F:ATP binding"/>
    <property type="evidence" value="ECO:0007669"/>
    <property type="project" value="UniProtKB-UniRule"/>
</dbReference>
<evidence type="ECO:0000256" key="8">
    <source>
        <dbReference type="ARBA" id="ARBA00023146"/>
    </source>
</evidence>
<evidence type="ECO:0000313" key="12">
    <source>
        <dbReference type="EMBL" id="KRM12092.1"/>
    </source>
</evidence>